<proteinExistence type="predicted"/>
<protein>
    <submittedName>
        <fullName evidence="1">Uncharacterized protein</fullName>
    </submittedName>
</protein>
<organism evidence="1 2">
    <name type="scientific">Enterovibrio nigricans DSM 22720</name>
    <dbReference type="NCBI Taxonomy" id="1121868"/>
    <lineage>
        <taxon>Bacteria</taxon>
        <taxon>Pseudomonadati</taxon>
        <taxon>Pseudomonadota</taxon>
        <taxon>Gammaproteobacteria</taxon>
        <taxon>Vibrionales</taxon>
        <taxon>Vibrionaceae</taxon>
        <taxon>Enterovibrio</taxon>
    </lineage>
</organism>
<dbReference type="AlphaFoldDB" id="A0A1T4WGU7"/>
<dbReference type="EMBL" id="FUXU01000222">
    <property type="protein sequence ID" value="SKA76543.1"/>
    <property type="molecule type" value="Genomic_DNA"/>
</dbReference>
<dbReference type="Proteomes" id="UP000190162">
    <property type="component" value="Unassembled WGS sequence"/>
</dbReference>
<keyword evidence="2" id="KW-1185">Reference proteome</keyword>
<evidence type="ECO:0000313" key="2">
    <source>
        <dbReference type="Proteomes" id="UP000190162"/>
    </source>
</evidence>
<reference evidence="2" key="1">
    <citation type="submission" date="2017-02" db="EMBL/GenBank/DDBJ databases">
        <authorList>
            <person name="Varghese N."/>
            <person name="Submissions S."/>
        </authorList>
    </citation>
    <scope>NUCLEOTIDE SEQUENCE [LARGE SCALE GENOMIC DNA]</scope>
    <source>
        <strain evidence="2">DSM 22720</strain>
    </source>
</reference>
<gene>
    <name evidence="1" type="ORF">SAMN02745132_04928</name>
</gene>
<name>A0A1T4WGU7_9GAMM</name>
<accession>A0A1T4WGU7</accession>
<sequence>MKKLQNVVFHQHALDLYDAVVINSKKAVQIKKNKANRGNYYPIREGAIYTLGQKRASNDQFNY</sequence>
<evidence type="ECO:0000313" key="1">
    <source>
        <dbReference type="EMBL" id="SKA76543.1"/>
    </source>
</evidence>